<gene>
    <name evidence="3" type="ORF">EGK74_08165</name>
</gene>
<keyword evidence="1" id="KW-0175">Coiled coil</keyword>
<sequence>MDWEFAFKTLWGIGTAAFWLWVNTLSGRLKEAEKERAALQREIHDVKLAYSTKQEAAANQQNVMAGLNRLEAKIDKLDEKIDRKADK</sequence>
<feature type="transmembrane region" description="Helical" evidence="2">
    <location>
        <begin position="6"/>
        <end position="26"/>
    </location>
</feature>
<feature type="coiled-coil region" evidence="1">
    <location>
        <begin position="22"/>
        <end position="87"/>
    </location>
</feature>
<proteinExistence type="predicted"/>
<accession>A0A3N4MQW7</accession>
<keyword evidence="2" id="KW-1133">Transmembrane helix</keyword>
<keyword evidence="4" id="KW-1185">Reference proteome</keyword>
<name>A0A3N4MQW7_9NEIS</name>
<organism evidence="3 4">
    <name type="scientific">Neisseria weixii</name>
    <dbReference type="NCBI Taxonomy" id="1853276"/>
    <lineage>
        <taxon>Bacteria</taxon>
        <taxon>Pseudomonadati</taxon>
        <taxon>Pseudomonadota</taxon>
        <taxon>Betaproteobacteria</taxon>
        <taxon>Neisseriales</taxon>
        <taxon>Neisseriaceae</taxon>
        <taxon>Neisseria</taxon>
    </lineage>
</organism>
<dbReference type="EMBL" id="RPFL01000020">
    <property type="protein sequence ID" value="RPD86252.1"/>
    <property type="molecule type" value="Genomic_DNA"/>
</dbReference>
<evidence type="ECO:0000256" key="1">
    <source>
        <dbReference type="SAM" id="Coils"/>
    </source>
</evidence>
<evidence type="ECO:0000256" key="2">
    <source>
        <dbReference type="SAM" id="Phobius"/>
    </source>
</evidence>
<evidence type="ECO:0000313" key="4">
    <source>
        <dbReference type="Proteomes" id="UP000272412"/>
    </source>
</evidence>
<keyword evidence="2" id="KW-0812">Transmembrane</keyword>
<comment type="caution">
    <text evidence="3">The sequence shown here is derived from an EMBL/GenBank/DDBJ whole genome shotgun (WGS) entry which is preliminary data.</text>
</comment>
<dbReference type="AlphaFoldDB" id="A0A3N4MQW7"/>
<dbReference type="Proteomes" id="UP000272412">
    <property type="component" value="Unassembled WGS sequence"/>
</dbReference>
<dbReference type="OrthoDB" id="8606869at2"/>
<keyword evidence="2" id="KW-0472">Membrane</keyword>
<reference evidence="3 4" key="1">
    <citation type="submission" date="2018-11" db="EMBL/GenBank/DDBJ databases">
        <title>Neisseria weixii sp. nov. isolated from the rectal contents of plateau pika (Ochotona cruzoniae).</title>
        <authorList>
            <person name="Zhang G."/>
        </authorList>
    </citation>
    <scope>NUCLEOTIDE SEQUENCE [LARGE SCALE GENOMIC DNA]</scope>
    <source>
        <strain evidence="3 4">10009</strain>
    </source>
</reference>
<protein>
    <submittedName>
        <fullName evidence="3">Uncharacterized protein</fullName>
    </submittedName>
</protein>
<evidence type="ECO:0000313" key="3">
    <source>
        <dbReference type="EMBL" id="RPD86252.1"/>
    </source>
</evidence>